<keyword evidence="1" id="KW-0472">Membrane</keyword>
<gene>
    <name evidence="3" type="ordered locus">SpiBuddy_1357</name>
</gene>
<sequence length="147" mass="16543">MATHQKRSTTFFEGIGFLLLACGLCVYALVHHMQADIEWRQSPYLFPLLIALFLLPLSLSIMRQGLGESAHKDEEFQGKPTLVMILATTLYIASMGFLGFVASTFLFLLCIIRYLGEKRWAVSIGLSLVFPVVLYVLFAMLLHVMLP</sequence>
<evidence type="ECO:0000313" key="3">
    <source>
        <dbReference type="EMBL" id="ADY13182.1"/>
    </source>
</evidence>
<feature type="transmembrane region" description="Helical" evidence="1">
    <location>
        <begin position="124"/>
        <end position="146"/>
    </location>
</feature>
<feature type="transmembrane region" description="Helical" evidence="1">
    <location>
        <begin position="12"/>
        <end position="30"/>
    </location>
</feature>
<feature type="transmembrane region" description="Helical" evidence="1">
    <location>
        <begin position="82"/>
        <end position="112"/>
    </location>
</feature>
<organism evidence="3 4">
    <name type="scientific">Sphaerochaeta globosa (strain ATCC BAA-1886 / DSM 22777 / Buddy)</name>
    <name type="common">Spirochaeta sp. (strain Buddy)</name>
    <dbReference type="NCBI Taxonomy" id="158189"/>
    <lineage>
        <taxon>Bacteria</taxon>
        <taxon>Pseudomonadati</taxon>
        <taxon>Spirochaetota</taxon>
        <taxon>Spirochaetia</taxon>
        <taxon>Spirochaetales</taxon>
        <taxon>Sphaerochaetaceae</taxon>
        <taxon>Sphaerochaeta</taxon>
    </lineage>
</organism>
<evidence type="ECO:0000259" key="2">
    <source>
        <dbReference type="Pfam" id="PF07331"/>
    </source>
</evidence>
<accession>F0RVX0</accession>
<proteinExistence type="predicted"/>
<name>F0RVX0_SPHGB</name>
<evidence type="ECO:0000256" key="1">
    <source>
        <dbReference type="SAM" id="Phobius"/>
    </source>
</evidence>
<dbReference type="InterPro" id="IPR009936">
    <property type="entry name" value="DUF1468"/>
</dbReference>
<dbReference type="AlphaFoldDB" id="F0RVX0"/>
<dbReference type="HOGENOM" id="CLU_1766823_0_0_12"/>
<keyword evidence="1" id="KW-0812">Transmembrane</keyword>
<keyword evidence="1" id="KW-1133">Transmembrane helix</keyword>
<feature type="transmembrane region" description="Helical" evidence="1">
    <location>
        <begin position="42"/>
        <end position="62"/>
    </location>
</feature>
<dbReference type="Proteomes" id="UP000008466">
    <property type="component" value="Chromosome"/>
</dbReference>
<dbReference type="EMBL" id="CP002541">
    <property type="protein sequence ID" value="ADY13182.1"/>
    <property type="molecule type" value="Genomic_DNA"/>
</dbReference>
<dbReference type="Pfam" id="PF07331">
    <property type="entry name" value="TctB"/>
    <property type="match status" value="1"/>
</dbReference>
<keyword evidence="4" id="KW-1185">Reference proteome</keyword>
<feature type="domain" description="DUF1468" evidence="2">
    <location>
        <begin position="15"/>
        <end position="147"/>
    </location>
</feature>
<dbReference type="OrthoDB" id="7062561at2"/>
<dbReference type="KEGG" id="sbu:SpiBuddy_1357"/>
<dbReference type="STRING" id="158189.SpiBuddy_1357"/>
<dbReference type="RefSeq" id="WP_013607032.1">
    <property type="nucleotide sequence ID" value="NC_015152.1"/>
</dbReference>
<evidence type="ECO:0000313" key="4">
    <source>
        <dbReference type="Proteomes" id="UP000008466"/>
    </source>
</evidence>
<protein>
    <recommendedName>
        <fullName evidence="2">DUF1468 domain-containing protein</fullName>
    </recommendedName>
</protein>
<reference evidence="4" key="1">
    <citation type="submission" date="2011-02" db="EMBL/GenBank/DDBJ databases">
        <title>Complete sequence of Spirochaeta sp. Buddy.</title>
        <authorList>
            <person name="Lucas S."/>
            <person name="Copeland A."/>
            <person name="Lapidus A."/>
            <person name="Cheng J.-F."/>
            <person name="Goodwin L."/>
            <person name="Pitluck S."/>
            <person name="Zeytun A."/>
            <person name="Detter J.C."/>
            <person name="Han C."/>
            <person name="Tapia R."/>
            <person name="Land M."/>
            <person name="Hauser L."/>
            <person name="Kyrpides N."/>
            <person name="Ivanova N."/>
            <person name="Mikhailova N."/>
            <person name="Pagani I."/>
            <person name="Ritalahti K.M."/>
            <person name="Loeffler F.E."/>
            <person name="Woyke T."/>
        </authorList>
    </citation>
    <scope>NUCLEOTIDE SEQUENCE [LARGE SCALE GENOMIC DNA]</scope>
    <source>
        <strain evidence="4">ATCC BAA-1886 / DSM 22777 / Buddy</strain>
    </source>
</reference>